<accession>A0ABM1DX35</accession>
<proteinExistence type="predicted"/>
<evidence type="ECO:0000256" key="1">
    <source>
        <dbReference type="ARBA" id="ARBA00022837"/>
    </source>
</evidence>
<dbReference type="Proteomes" id="UP000695022">
    <property type="component" value="Unplaced"/>
</dbReference>
<dbReference type="InterPro" id="IPR011992">
    <property type="entry name" value="EF-hand-dom_pair"/>
</dbReference>
<keyword evidence="3" id="KW-1185">Reference proteome</keyword>
<feature type="signal peptide" evidence="2">
    <location>
        <begin position="1"/>
        <end position="32"/>
    </location>
</feature>
<evidence type="ECO:0000313" key="3">
    <source>
        <dbReference type="Proteomes" id="UP000695022"/>
    </source>
</evidence>
<dbReference type="RefSeq" id="XP_014664506.1">
    <property type="nucleotide sequence ID" value="XM_014809020.1"/>
</dbReference>
<keyword evidence="2" id="KW-0732">Signal</keyword>
<evidence type="ECO:0000313" key="4">
    <source>
        <dbReference type="RefSeq" id="XP_014664506.1"/>
    </source>
</evidence>
<dbReference type="InterPro" id="IPR018247">
    <property type="entry name" value="EF_Hand_1_Ca_BS"/>
</dbReference>
<feature type="chain" id="PRO_5046371463" evidence="2">
    <location>
        <begin position="33"/>
        <end position="153"/>
    </location>
</feature>
<protein>
    <submittedName>
        <fullName evidence="4">Uncharacterized protein LOC106806882</fullName>
    </submittedName>
</protein>
<evidence type="ECO:0000256" key="2">
    <source>
        <dbReference type="SAM" id="SignalP"/>
    </source>
</evidence>
<name>A0ABM1DX35_PRICU</name>
<keyword evidence="1" id="KW-0106">Calcium</keyword>
<gene>
    <name evidence="4" type="primary">LOC106806882</name>
</gene>
<dbReference type="SUPFAM" id="SSF47473">
    <property type="entry name" value="EF-hand"/>
    <property type="match status" value="1"/>
</dbReference>
<dbReference type="PROSITE" id="PS00018">
    <property type="entry name" value="EF_HAND_1"/>
    <property type="match status" value="1"/>
</dbReference>
<dbReference type="GeneID" id="106806882"/>
<reference evidence="4" key="1">
    <citation type="submission" date="2025-08" db="UniProtKB">
        <authorList>
            <consortium name="RefSeq"/>
        </authorList>
    </citation>
    <scope>IDENTIFICATION</scope>
</reference>
<sequence length="153" mass="17420">MSPPPPLRNVVEIAAAMLLLLLVAVAPAGGCGWCTTCYNQQRCSVDVQEYLQRLSAKNILAMLTFEHFDRNRDRRVSLRELRSRLPSSAYECAIKNLVISLGGNDGQINCHEFKNARFWTTSQQRLLACRWRERRSQVRNVLQNTSLQISNGK</sequence>
<organism evidence="3 4">
    <name type="scientific">Priapulus caudatus</name>
    <name type="common">Priapulid worm</name>
    <dbReference type="NCBI Taxonomy" id="37621"/>
    <lineage>
        <taxon>Eukaryota</taxon>
        <taxon>Metazoa</taxon>
        <taxon>Ecdysozoa</taxon>
        <taxon>Scalidophora</taxon>
        <taxon>Priapulida</taxon>
        <taxon>Priapulimorpha</taxon>
        <taxon>Priapulimorphida</taxon>
        <taxon>Priapulidae</taxon>
        <taxon>Priapulus</taxon>
    </lineage>
</organism>